<feature type="domain" description="AMP-binding enzyme C-terminal" evidence="2">
    <location>
        <begin position="24"/>
        <end position="58"/>
    </location>
</feature>
<accession>A0A439CWW7</accession>
<dbReference type="Proteomes" id="UP000286045">
    <property type="component" value="Unassembled WGS sequence"/>
</dbReference>
<evidence type="ECO:0000259" key="2">
    <source>
        <dbReference type="Pfam" id="PF13193"/>
    </source>
</evidence>
<keyword evidence="4" id="KW-1185">Reference proteome</keyword>
<dbReference type="EMBL" id="RYZI01000321">
    <property type="protein sequence ID" value="RWA06626.1"/>
    <property type="molecule type" value="Genomic_DNA"/>
</dbReference>
<proteinExistence type="predicted"/>
<dbReference type="STRING" id="363999.A0A439CWW7"/>
<evidence type="ECO:0000313" key="3">
    <source>
        <dbReference type="EMBL" id="RWA06626.1"/>
    </source>
</evidence>
<sequence length="76" mass="8501">MAIHVRTPSEDGTSQGEGGGETLGKQDVQDWVKTQLSGHLVPKYVFWIDEYPKTASGKIQKYKLRDLAKQMLAPQL</sequence>
<dbReference type="Pfam" id="PF13193">
    <property type="entry name" value="AMP-binding_C"/>
    <property type="match status" value="1"/>
</dbReference>
<dbReference type="SUPFAM" id="SSF56801">
    <property type="entry name" value="Acetyl-CoA synthetase-like"/>
    <property type="match status" value="1"/>
</dbReference>
<protein>
    <recommendedName>
        <fullName evidence="2">AMP-binding enzyme C-terminal domain-containing protein</fullName>
    </recommendedName>
</protein>
<evidence type="ECO:0000313" key="4">
    <source>
        <dbReference type="Proteomes" id="UP000286045"/>
    </source>
</evidence>
<dbReference type="InterPro" id="IPR025110">
    <property type="entry name" value="AMP-bd_C"/>
</dbReference>
<dbReference type="Gene3D" id="3.30.300.30">
    <property type="match status" value="1"/>
</dbReference>
<gene>
    <name evidence="3" type="ORF">EKO27_g8479</name>
</gene>
<dbReference type="AlphaFoldDB" id="A0A439CWW7"/>
<comment type="caution">
    <text evidence="3">The sequence shown here is derived from an EMBL/GenBank/DDBJ whole genome shotgun (WGS) entry which is preliminary data.</text>
</comment>
<reference evidence="3 4" key="1">
    <citation type="submission" date="2018-12" db="EMBL/GenBank/DDBJ databases">
        <title>Draft genome sequence of Xylaria grammica IHI A82.</title>
        <authorList>
            <person name="Buettner E."/>
            <person name="Kellner H."/>
        </authorList>
    </citation>
    <scope>NUCLEOTIDE SEQUENCE [LARGE SCALE GENOMIC DNA]</scope>
    <source>
        <strain evidence="3 4">IHI A82</strain>
    </source>
</reference>
<organism evidence="3 4">
    <name type="scientific">Xylaria grammica</name>
    <dbReference type="NCBI Taxonomy" id="363999"/>
    <lineage>
        <taxon>Eukaryota</taxon>
        <taxon>Fungi</taxon>
        <taxon>Dikarya</taxon>
        <taxon>Ascomycota</taxon>
        <taxon>Pezizomycotina</taxon>
        <taxon>Sordariomycetes</taxon>
        <taxon>Xylariomycetidae</taxon>
        <taxon>Xylariales</taxon>
        <taxon>Xylariaceae</taxon>
        <taxon>Xylaria</taxon>
    </lineage>
</organism>
<evidence type="ECO:0000256" key="1">
    <source>
        <dbReference type="SAM" id="MobiDB-lite"/>
    </source>
</evidence>
<name>A0A439CWW7_9PEZI</name>
<dbReference type="InterPro" id="IPR045851">
    <property type="entry name" value="AMP-bd_C_sf"/>
</dbReference>
<feature type="region of interest" description="Disordered" evidence="1">
    <location>
        <begin position="1"/>
        <end position="26"/>
    </location>
</feature>